<protein>
    <submittedName>
        <fullName evidence="1">Uncharacterized protein</fullName>
    </submittedName>
</protein>
<dbReference type="Proteomes" id="UP001166286">
    <property type="component" value="Unassembled WGS sequence"/>
</dbReference>
<keyword evidence="2" id="KW-1185">Reference proteome</keyword>
<organism evidence="1 2">
    <name type="scientific">Cladonia borealis</name>
    <dbReference type="NCBI Taxonomy" id="184061"/>
    <lineage>
        <taxon>Eukaryota</taxon>
        <taxon>Fungi</taxon>
        <taxon>Dikarya</taxon>
        <taxon>Ascomycota</taxon>
        <taxon>Pezizomycotina</taxon>
        <taxon>Lecanoromycetes</taxon>
        <taxon>OSLEUM clade</taxon>
        <taxon>Lecanoromycetidae</taxon>
        <taxon>Lecanorales</taxon>
        <taxon>Lecanorineae</taxon>
        <taxon>Cladoniaceae</taxon>
        <taxon>Cladonia</taxon>
    </lineage>
</organism>
<evidence type="ECO:0000313" key="2">
    <source>
        <dbReference type="Proteomes" id="UP001166286"/>
    </source>
</evidence>
<reference evidence="1" key="1">
    <citation type="submission" date="2023-03" db="EMBL/GenBank/DDBJ databases">
        <title>Complete genome of Cladonia borealis.</title>
        <authorList>
            <person name="Park H."/>
        </authorList>
    </citation>
    <scope>NUCLEOTIDE SEQUENCE</scope>
    <source>
        <strain evidence="1">ANT050790</strain>
    </source>
</reference>
<name>A0AA39V6B0_9LECA</name>
<sequence length="792" mass="88875">MIGVDHVGVPLLPELLNYRNWEVLNVQFEKMSALENNYDIWEPASRLRPVLNIAKQIEDTGSNMLAEDYLATLFGYCAIEPSIDNAFRTVLERHSTQVPLSKDIYLRSGCGPTLGRALAGNESSMFATVVQCAFLCSVYERRSLAACLGHILDNRWEGAPPGFIKPPIPSQEHIVGFLRACEEQTLAHKAWTMLHEVARKLGTSEHDFPEPIDSHILRGVCLMLPIMHSRDDVQVRIRTRNGVCALATWFARLLGFVVEVTQKNQIFQPSIVRLGPGSTRTDVKIDVKIDAVSEENPCVMLIGLEILTERDKPELLAEVGDVCIGRDQMLKIRKDHHDYRIDQHRNVFEYEDFKTFLRVYPNFSLDEKVHGLTRRPVRGLGRQVLECAATNFAEAAGYQDRKAWFKNLRCVTMRFALDAAAHLRKCSVRVLPDESITTNDGFNDNEDLALGSHMHFSRHRVLQVARFLFHDQRLGEPPVEESHPERSSLGVVRDLGVLVLTLANVIELNSCDELPLDCEFGLLDDQALVRRIRTWNGSSPIRFQENDWFEIVAKLLVSRTGIVDTEILNSTSLLSDHGWSICRPQVDLRRDPSDIDAFGRFSVNPGVPHHNGIQKRRIEDGAITPLLSSSYYKNNSLSYHSGATVELTSKGPFSCEPECCAVSKESLRISLPMLHTAEGEMAFVRRETGYRELHKALWPARKTVGCVCSSELPATFELPAGCGALVVRCDDDFDFCEENLVLCLTGGDSVARWRALIANHGDATVLLRGKHCCLTCAMEQASKLPGKCHLIL</sequence>
<gene>
    <name evidence="1" type="ORF">JMJ35_009639</name>
</gene>
<comment type="caution">
    <text evidence="1">The sequence shown here is derived from an EMBL/GenBank/DDBJ whole genome shotgun (WGS) entry which is preliminary data.</text>
</comment>
<dbReference type="AlphaFoldDB" id="A0AA39V6B0"/>
<dbReference type="EMBL" id="JAFEKC020000022">
    <property type="protein sequence ID" value="KAK0507750.1"/>
    <property type="molecule type" value="Genomic_DNA"/>
</dbReference>
<accession>A0AA39V6B0</accession>
<evidence type="ECO:0000313" key="1">
    <source>
        <dbReference type="EMBL" id="KAK0507750.1"/>
    </source>
</evidence>
<proteinExistence type="predicted"/>